<dbReference type="Pfam" id="PF07853">
    <property type="entry name" value="DUF1648"/>
    <property type="match status" value="1"/>
</dbReference>
<comment type="caution">
    <text evidence="3">The sequence shown here is derived from an EMBL/GenBank/DDBJ whole genome shotgun (WGS) entry which is preliminary data.</text>
</comment>
<proteinExistence type="predicted"/>
<evidence type="ECO:0000259" key="2">
    <source>
        <dbReference type="Pfam" id="PF07853"/>
    </source>
</evidence>
<dbReference type="GeneID" id="301048200"/>
<evidence type="ECO:0000313" key="4">
    <source>
        <dbReference type="Proteomes" id="UP000016361"/>
    </source>
</evidence>
<keyword evidence="1" id="KW-0472">Membrane</keyword>
<dbReference type="eggNOG" id="ENOG502ZEG6">
    <property type="taxonomic scope" value="Bacteria"/>
</dbReference>
<dbReference type="Proteomes" id="UP000016361">
    <property type="component" value="Unassembled WGS sequence"/>
</dbReference>
<dbReference type="AlphaFoldDB" id="S4NUD0"/>
<evidence type="ECO:0000313" key="3">
    <source>
        <dbReference type="EMBL" id="GAD17568.1"/>
    </source>
</evidence>
<reference evidence="4" key="1">
    <citation type="journal article" date="2013" name="Genome Announc.">
        <title>Draft Genome Sequence of D-Branched-Chain Amino Acid Producer Lactobacillus otakiensis JCM 15040T, Isolated from a Traditional Japanese Pickle.</title>
        <authorList>
            <person name="Doi K."/>
            <person name="Mori K."/>
            <person name="Mutaguchi Y."/>
            <person name="Tashiro K."/>
            <person name="Fujino Y."/>
            <person name="Ohmori T."/>
            <person name="Kuhara S."/>
            <person name="Ohshima T."/>
        </authorList>
    </citation>
    <scope>NUCLEOTIDE SEQUENCE [LARGE SCALE GENOMIC DNA]</scope>
    <source>
        <strain evidence="4">JCM 15040</strain>
    </source>
</reference>
<dbReference type="PATRIC" id="fig|1423780.4.peg.943"/>
<accession>S4NUD0</accession>
<organism evidence="3 4">
    <name type="scientific">Lentilactobacillus otakiensis DSM 19908 = JCM 15040</name>
    <dbReference type="NCBI Taxonomy" id="1423780"/>
    <lineage>
        <taxon>Bacteria</taxon>
        <taxon>Bacillati</taxon>
        <taxon>Bacillota</taxon>
        <taxon>Bacilli</taxon>
        <taxon>Lactobacillales</taxon>
        <taxon>Lactobacillaceae</taxon>
        <taxon>Lentilactobacillus</taxon>
    </lineage>
</organism>
<keyword evidence="1" id="KW-1133">Transmembrane helix</keyword>
<dbReference type="EMBL" id="BASH01000009">
    <property type="protein sequence ID" value="GAD17568.1"/>
    <property type="molecule type" value="Genomic_DNA"/>
</dbReference>
<protein>
    <recommendedName>
        <fullName evidence="2">DUF1648 domain-containing protein</fullName>
    </recommendedName>
</protein>
<feature type="transmembrane region" description="Helical" evidence="1">
    <location>
        <begin position="94"/>
        <end position="114"/>
    </location>
</feature>
<feature type="transmembrane region" description="Helical" evidence="1">
    <location>
        <begin position="56"/>
        <end position="73"/>
    </location>
</feature>
<gene>
    <name evidence="3" type="ORF">LOT_2106</name>
</gene>
<sequence length="118" mass="13446">MNFSVLISKVYNKFWVVHWCVSVLTAMMTIVLYPRLPQEVPTHFGFGSADNPGSKLEIFVLPVILIVFGLISSRKLIDQQYADLTIQNTLSKSLMLVLMVVVWCGVVLALYTYYQLAW</sequence>
<dbReference type="RefSeq" id="WP_020282006.1">
    <property type="nucleotide sequence ID" value="NZ_AZED01000013.1"/>
</dbReference>
<dbReference type="InterPro" id="IPR012867">
    <property type="entry name" value="DUF1648"/>
</dbReference>
<feature type="transmembrane region" description="Helical" evidence="1">
    <location>
        <begin position="14"/>
        <end position="36"/>
    </location>
</feature>
<evidence type="ECO:0000256" key="1">
    <source>
        <dbReference type="SAM" id="Phobius"/>
    </source>
</evidence>
<keyword evidence="1" id="KW-0812">Transmembrane</keyword>
<feature type="domain" description="DUF1648" evidence="2">
    <location>
        <begin position="22"/>
        <end position="66"/>
    </location>
</feature>
<dbReference type="OrthoDB" id="2326886at2"/>
<dbReference type="STRING" id="1423780.FD05_GL000941"/>
<keyword evidence="4" id="KW-1185">Reference proteome</keyword>
<name>S4NUD0_9LACO</name>